<dbReference type="OrthoDB" id="3684516at2759"/>
<gene>
    <name evidence="1" type="ORF">COCSADRAFT_28124</name>
</gene>
<evidence type="ECO:0000313" key="1">
    <source>
        <dbReference type="EMBL" id="EMD62649.1"/>
    </source>
</evidence>
<organism evidence="1 2">
    <name type="scientific">Cochliobolus sativus (strain ND90Pr / ATCC 201652)</name>
    <name type="common">Common root rot and spot blotch fungus</name>
    <name type="synonym">Bipolaris sorokiniana</name>
    <dbReference type="NCBI Taxonomy" id="665912"/>
    <lineage>
        <taxon>Eukaryota</taxon>
        <taxon>Fungi</taxon>
        <taxon>Dikarya</taxon>
        <taxon>Ascomycota</taxon>
        <taxon>Pezizomycotina</taxon>
        <taxon>Dothideomycetes</taxon>
        <taxon>Pleosporomycetidae</taxon>
        <taxon>Pleosporales</taxon>
        <taxon>Pleosporineae</taxon>
        <taxon>Pleosporaceae</taxon>
        <taxon>Bipolaris</taxon>
    </lineage>
</organism>
<evidence type="ECO:0000313" key="2">
    <source>
        <dbReference type="Proteomes" id="UP000016934"/>
    </source>
</evidence>
<dbReference type="EMBL" id="KB445646">
    <property type="protein sequence ID" value="EMD62649.1"/>
    <property type="molecule type" value="Genomic_DNA"/>
</dbReference>
<proteinExistence type="predicted"/>
<dbReference type="RefSeq" id="XP_007701559.1">
    <property type="nucleotide sequence ID" value="XM_007703369.1"/>
</dbReference>
<reference evidence="1 2" key="1">
    <citation type="journal article" date="2012" name="PLoS Pathog.">
        <title>Diverse lifestyles and strategies of plant pathogenesis encoded in the genomes of eighteen Dothideomycetes fungi.</title>
        <authorList>
            <person name="Ohm R.A."/>
            <person name="Feau N."/>
            <person name="Henrissat B."/>
            <person name="Schoch C.L."/>
            <person name="Horwitz B.A."/>
            <person name="Barry K.W."/>
            <person name="Condon B.J."/>
            <person name="Copeland A.C."/>
            <person name="Dhillon B."/>
            <person name="Glaser F."/>
            <person name="Hesse C.N."/>
            <person name="Kosti I."/>
            <person name="LaButti K."/>
            <person name="Lindquist E.A."/>
            <person name="Lucas S."/>
            <person name="Salamov A.A."/>
            <person name="Bradshaw R.E."/>
            <person name="Ciuffetti L."/>
            <person name="Hamelin R.C."/>
            <person name="Kema G.H.J."/>
            <person name="Lawrence C."/>
            <person name="Scott J.A."/>
            <person name="Spatafora J.W."/>
            <person name="Turgeon B.G."/>
            <person name="de Wit P.J.G.M."/>
            <person name="Zhong S."/>
            <person name="Goodwin S.B."/>
            <person name="Grigoriev I.V."/>
        </authorList>
    </citation>
    <scope>NUCLEOTIDE SEQUENCE [LARGE SCALE GENOMIC DNA]</scope>
    <source>
        <strain evidence="2">ND90Pr / ATCC 201652</strain>
    </source>
</reference>
<reference evidence="2" key="2">
    <citation type="journal article" date="2013" name="PLoS Genet.">
        <title>Comparative genome structure, secondary metabolite, and effector coding capacity across Cochliobolus pathogens.</title>
        <authorList>
            <person name="Condon B.J."/>
            <person name="Leng Y."/>
            <person name="Wu D."/>
            <person name="Bushley K.E."/>
            <person name="Ohm R.A."/>
            <person name="Otillar R."/>
            <person name="Martin J."/>
            <person name="Schackwitz W."/>
            <person name="Grimwood J."/>
            <person name="MohdZainudin N."/>
            <person name="Xue C."/>
            <person name="Wang R."/>
            <person name="Manning V.A."/>
            <person name="Dhillon B."/>
            <person name="Tu Z.J."/>
            <person name="Steffenson B.J."/>
            <person name="Salamov A."/>
            <person name="Sun H."/>
            <person name="Lowry S."/>
            <person name="LaButti K."/>
            <person name="Han J."/>
            <person name="Copeland A."/>
            <person name="Lindquist E."/>
            <person name="Barry K."/>
            <person name="Schmutz J."/>
            <person name="Baker S.E."/>
            <person name="Ciuffetti L.M."/>
            <person name="Grigoriev I.V."/>
            <person name="Zhong S."/>
            <person name="Turgeon B.G."/>
        </authorList>
    </citation>
    <scope>NUCLEOTIDE SEQUENCE [LARGE SCALE GENOMIC DNA]</scope>
    <source>
        <strain evidence="2">ND90Pr / ATCC 201652</strain>
    </source>
</reference>
<name>M2R680_COCSN</name>
<protein>
    <submittedName>
        <fullName evidence="1">Uncharacterized protein</fullName>
    </submittedName>
</protein>
<accession>M2R680</accession>
<dbReference type="KEGG" id="bsc:COCSADRAFT_28124"/>
<dbReference type="GeneID" id="19135816"/>
<dbReference type="Proteomes" id="UP000016934">
    <property type="component" value="Unassembled WGS sequence"/>
</dbReference>
<dbReference type="HOGENOM" id="CLU_2249899_0_0_1"/>
<dbReference type="AlphaFoldDB" id="M2R680"/>
<sequence length="104" mass="11650">MQSRNLPINSVLFHDYHEPASNPATSSNRPQSATLVNLQDASDLSITALPRPPTVTITTTRDGTSRESLWKRLRVAMSGWLCFGKESGKRRKCETEESAEVKYQ</sequence>
<dbReference type="OMA" id="FHDYHEP"/>
<keyword evidence="2" id="KW-1185">Reference proteome</keyword>